<name>C9ZS04_TRYB9</name>
<feature type="compositionally biased region" description="Basic and acidic residues" evidence="1">
    <location>
        <begin position="84"/>
        <end position="99"/>
    </location>
</feature>
<sequence length="188" mass="21447">MFYRKKKKTLDTSQEVEPEGKSQQLTYGGKQIKYVISGEIKQLPGHISEVTHHPFALRMTHTPLFFSIFPLSLLPLPLSLTTPRPEEPKCKTTRWEKNVRSPGIEPGPPAWQARILPLDQLRLDRPPLIHTRYRLQRRAVTTKRALQPETTVLLRLDQTPSQANKQRGPRYSPSPATSHYASPAGKNN</sequence>
<dbReference type="EMBL" id="FN554970">
    <property type="protein sequence ID" value="CBH12140.1"/>
    <property type="molecule type" value="Genomic_DNA"/>
</dbReference>
<feature type="compositionally biased region" description="Polar residues" evidence="1">
    <location>
        <begin position="174"/>
        <end position="188"/>
    </location>
</feature>
<reference evidence="3" key="1">
    <citation type="journal article" date="2010" name="PLoS Negl. Trop. Dis.">
        <title>The genome sequence of Trypanosoma brucei gambiense, causative agent of chronic human african trypanosomiasis.</title>
        <authorList>
            <person name="Jackson A.P."/>
            <person name="Sanders M."/>
            <person name="Berry A."/>
            <person name="McQuillan J."/>
            <person name="Aslett M.A."/>
            <person name="Quail M.A."/>
            <person name="Chukualim B."/>
            <person name="Capewell P."/>
            <person name="MacLeod A."/>
            <person name="Melville S.E."/>
            <person name="Gibson W."/>
            <person name="Barry J.D."/>
            <person name="Berriman M."/>
            <person name="Hertz-Fowler C."/>
        </authorList>
    </citation>
    <scope>NUCLEOTIDE SEQUENCE [LARGE SCALE GENOMIC DNA]</scope>
    <source>
        <strain evidence="3">MHOM/CI/86/DAL972</strain>
    </source>
</reference>
<protein>
    <submittedName>
        <fullName evidence="2">Uncharacterized protein</fullName>
    </submittedName>
</protein>
<proteinExistence type="predicted"/>
<dbReference type="KEGG" id="tbg:TbgDal_VII1140"/>
<evidence type="ECO:0000313" key="3">
    <source>
        <dbReference type="Proteomes" id="UP000002316"/>
    </source>
</evidence>
<dbReference type="GeneID" id="23862244"/>
<gene>
    <name evidence="2" type="ORF">TbgDal_VII1140</name>
</gene>
<organism evidence="2 3">
    <name type="scientific">Trypanosoma brucei gambiense (strain MHOM/CI/86/DAL972)</name>
    <dbReference type="NCBI Taxonomy" id="679716"/>
    <lineage>
        <taxon>Eukaryota</taxon>
        <taxon>Discoba</taxon>
        <taxon>Euglenozoa</taxon>
        <taxon>Kinetoplastea</taxon>
        <taxon>Metakinetoplastina</taxon>
        <taxon>Trypanosomatida</taxon>
        <taxon>Trypanosomatidae</taxon>
        <taxon>Trypanosoma</taxon>
    </lineage>
</organism>
<feature type="region of interest" description="Disordered" evidence="1">
    <location>
        <begin position="1"/>
        <end position="23"/>
    </location>
</feature>
<dbReference type="Proteomes" id="UP000002316">
    <property type="component" value="Chromosome 7"/>
</dbReference>
<dbReference type="RefSeq" id="XP_011774423.1">
    <property type="nucleotide sequence ID" value="XM_011776121.1"/>
</dbReference>
<feature type="compositionally biased region" description="Polar residues" evidence="1">
    <location>
        <begin position="11"/>
        <end position="23"/>
    </location>
</feature>
<feature type="region of interest" description="Disordered" evidence="1">
    <location>
        <begin position="151"/>
        <end position="188"/>
    </location>
</feature>
<evidence type="ECO:0000313" key="2">
    <source>
        <dbReference type="EMBL" id="CBH12140.1"/>
    </source>
</evidence>
<feature type="region of interest" description="Disordered" evidence="1">
    <location>
        <begin position="84"/>
        <end position="108"/>
    </location>
</feature>
<evidence type="ECO:0000256" key="1">
    <source>
        <dbReference type="SAM" id="MobiDB-lite"/>
    </source>
</evidence>
<accession>C9ZS04</accession>
<dbReference type="AlphaFoldDB" id="C9ZS04"/>